<evidence type="ECO:0000256" key="3">
    <source>
        <dbReference type="ARBA" id="ARBA00023015"/>
    </source>
</evidence>
<feature type="domain" description="OmpR/PhoB-type" evidence="9">
    <location>
        <begin position="133"/>
        <end position="231"/>
    </location>
</feature>
<feature type="DNA-binding region" description="OmpR/PhoB-type" evidence="7">
    <location>
        <begin position="133"/>
        <end position="231"/>
    </location>
</feature>
<evidence type="ECO:0000256" key="1">
    <source>
        <dbReference type="ARBA" id="ARBA00022553"/>
    </source>
</evidence>
<evidence type="ECO:0000256" key="2">
    <source>
        <dbReference type="ARBA" id="ARBA00023012"/>
    </source>
</evidence>
<keyword evidence="1 6" id="KW-0597">Phosphoprotein</keyword>
<dbReference type="Pfam" id="PF00486">
    <property type="entry name" value="Trans_reg_C"/>
    <property type="match status" value="1"/>
</dbReference>
<dbReference type="PANTHER" id="PTHR48111:SF2">
    <property type="entry name" value="RESPONSE REGULATOR SAER"/>
    <property type="match status" value="1"/>
</dbReference>
<evidence type="ECO:0000256" key="5">
    <source>
        <dbReference type="ARBA" id="ARBA00023163"/>
    </source>
</evidence>
<sequence length="234" mass="26501">MKYDCLIVDDEEVLAETTSEYFNMFDVQSAYVTSSEACLAFLQQHEVSLILLDINLGATSGFELCRKLRQTTQIPILFISARTSNDDILIALNIGGDDYIQKPYTLSVLHAKVKAVLKRYNSTTINASTTTVTPSLDYGPVTIDEQMERVRVQGVEVKLKAMEFKLLTYLASNKNRIIPKEELFRQVWGDSFVGDGTLNVHIRHLREKLEVKPNEPQYIKTVWGKGYILEDGSL</sequence>
<dbReference type="PROSITE" id="PS50110">
    <property type="entry name" value="RESPONSE_REGULATORY"/>
    <property type="match status" value="1"/>
</dbReference>
<feature type="modified residue" description="4-aspartylphosphate" evidence="6">
    <location>
        <position position="53"/>
    </location>
</feature>
<dbReference type="SMART" id="SM00448">
    <property type="entry name" value="REC"/>
    <property type="match status" value="1"/>
</dbReference>
<keyword evidence="4 7" id="KW-0238">DNA-binding</keyword>
<dbReference type="InterPro" id="IPR016032">
    <property type="entry name" value="Sig_transdc_resp-reg_C-effctor"/>
</dbReference>
<dbReference type="RefSeq" id="WP_191205642.1">
    <property type="nucleotide sequence ID" value="NZ_JACXZA010000005.1"/>
</dbReference>
<dbReference type="PROSITE" id="PS51755">
    <property type="entry name" value="OMPR_PHOB"/>
    <property type="match status" value="1"/>
</dbReference>
<keyword evidence="2" id="KW-0902">Two-component regulatory system</keyword>
<evidence type="ECO:0000256" key="6">
    <source>
        <dbReference type="PROSITE-ProRule" id="PRU00169"/>
    </source>
</evidence>
<keyword evidence="5" id="KW-0804">Transcription</keyword>
<dbReference type="Gene3D" id="3.40.50.2300">
    <property type="match status" value="1"/>
</dbReference>
<protein>
    <submittedName>
        <fullName evidence="10">Response regulator transcription factor</fullName>
    </submittedName>
</protein>
<dbReference type="SUPFAM" id="SSF46894">
    <property type="entry name" value="C-terminal effector domain of the bipartite response regulators"/>
    <property type="match status" value="1"/>
</dbReference>
<evidence type="ECO:0000259" key="8">
    <source>
        <dbReference type="PROSITE" id="PS50110"/>
    </source>
</evidence>
<comment type="caution">
    <text evidence="10">The sequence shown here is derived from an EMBL/GenBank/DDBJ whole genome shotgun (WGS) entry which is preliminary data.</text>
</comment>
<evidence type="ECO:0000313" key="10">
    <source>
        <dbReference type="EMBL" id="MBD3921385.1"/>
    </source>
</evidence>
<dbReference type="InterPro" id="IPR036388">
    <property type="entry name" value="WH-like_DNA-bd_sf"/>
</dbReference>
<dbReference type="Gene3D" id="1.10.10.10">
    <property type="entry name" value="Winged helix-like DNA-binding domain superfamily/Winged helix DNA-binding domain"/>
    <property type="match status" value="1"/>
</dbReference>
<dbReference type="InterPro" id="IPR001867">
    <property type="entry name" value="OmpR/PhoB-type_DNA-bd"/>
</dbReference>
<organism evidence="10 11">
    <name type="scientific">Paenibacillus terricola</name>
    <dbReference type="NCBI Taxonomy" id="2763503"/>
    <lineage>
        <taxon>Bacteria</taxon>
        <taxon>Bacillati</taxon>
        <taxon>Bacillota</taxon>
        <taxon>Bacilli</taxon>
        <taxon>Bacillales</taxon>
        <taxon>Paenibacillaceae</taxon>
        <taxon>Paenibacillus</taxon>
    </lineage>
</organism>
<dbReference type="PANTHER" id="PTHR48111">
    <property type="entry name" value="REGULATOR OF RPOS"/>
    <property type="match status" value="1"/>
</dbReference>
<accession>A0ABR8N0K7</accession>
<keyword evidence="11" id="KW-1185">Reference proteome</keyword>
<keyword evidence="3" id="KW-0805">Transcription regulation</keyword>
<dbReference type="EMBL" id="JACXZA010000005">
    <property type="protein sequence ID" value="MBD3921385.1"/>
    <property type="molecule type" value="Genomic_DNA"/>
</dbReference>
<evidence type="ECO:0000256" key="4">
    <source>
        <dbReference type="ARBA" id="ARBA00023125"/>
    </source>
</evidence>
<evidence type="ECO:0000259" key="9">
    <source>
        <dbReference type="PROSITE" id="PS51755"/>
    </source>
</evidence>
<dbReference type="InterPro" id="IPR011006">
    <property type="entry name" value="CheY-like_superfamily"/>
</dbReference>
<dbReference type="CDD" id="cd00383">
    <property type="entry name" value="trans_reg_C"/>
    <property type="match status" value="1"/>
</dbReference>
<gene>
    <name evidence="10" type="ORF">H8B09_21630</name>
</gene>
<dbReference type="SMART" id="SM00862">
    <property type="entry name" value="Trans_reg_C"/>
    <property type="match status" value="1"/>
</dbReference>
<feature type="domain" description="Response regulatory" evidence="8">
    <location>
        <begin position="4"/>
        <end position="117"/>
    </location>
</feature>
<dbReference type="InterPro" id="IPR039420">
    <property type="entry name" value="WalR-like"/>
</dbReference>
<name>A0ABR8N0K7_9BACL</name>
<reference evidence="10 11" key="1">
    <citation type="submission" date="2020-09" db="EMBL/GenBank/DDBJ databases">
        <title>Paenibacillus sp. strain PR3 16S rRNA gene Genome sequencing and assembly.</title>
        <authorList>
            <person name="Kim J."/>
        </authorList>
    </citation>
    <scope>NUCLEOTIDE SEQUENCE [LARGE SCALE GENOMIC DNA]</scope>
    <source>
        <strain evidence="10 11">PR3</strain>
    </source>
</reference>
<dbReference type="Proteomes" id="UP000609346">
    <property type="component" value="Unassembled WGS sequence"/>
</dbReference>
<dbReference type="Pfam" id="PF00072">
    <property type="entry name" value="Response_reg"/>
    <property type="match status" value="1"/>
</dbReference>
<dbReference type="SUPFAM" id="SSF52172">
    <property type="entry name" value="CheY-like"/>
    <property type="match status" value="1"/>
</dbReference>
<evidence type="ECO:0000313" key="11">
    <source>
        <dbReference type="Proteomes" id="UP000609346"/>
    </source>
</evidence>
<proteinExistence type="predicted"/>
<evidence type="ECO:0000256" key="7">
    <source>
        <dbReference type="PROSITE-ProRule" id="PRU01091"/>
    </source>
</evidence>
<dbReference type="InterPro" id="IPR001789">
    <property type="entry name" value="Sig_transdc_resp-reg_receiver"/>
</dbReference>